<keyword evidence="5" id="KW-1185">Reference proteome</keyword>
<comment type="caution">
    <text evidence="4">The sequence shown here is derived from an EMBL/GenBank/DDBJ whole genome shotgun (WGS) entry which is preliminary data.</text>
</comment>
<evidence type="ECO:0000313" key="5">
    <source>
        <dbReference type="Proteomes" id="UP000470470"/>
    </source>
</evidence>
<dbReference type="PANTHER" id="PTHR23028">
    <property type="entry name" value="ACETYLTRANSFERASE"/>
    <property type="match status" value="1"/>
</dbReference>
<sequence>MSATELETGAPGPTAETPAPAPAAPHYPCLDAARAIAATGVVVTHVAFWTDDYTGGNIGRLYARLDVGVAVFFVLSGFLLSRPMFLAARTGRQQPSRLSYLWRRGLRVLPAYWVTVFVALLFLPINEGQSFTTWWEHLALLQIYTGNGVAEGLTHTWSLCTEVAFYVALPFLVAALLRLSRDGSWRPGRLLGGIAVLSVAGLAYLAWVWATSPDDGTAGTWLPSYLAWFGVGMAFAVLTVCEPDWWPVRAAHELGSSLWTCWAAAAGVLWIAFSPLAGPILLVAPTPFQAVTKNVLYTVVATLFVLPLVFGDQRAGRTRAVLSSAPLQFLGRISYGLFLLHLPALVGIYAVLDMPLFSGSFYGVLLLTWVLGVLFGWLSYQLVEAPAQRWRNLFATPRPADTGTTRDADGVLPGSADAASTHVSPTDPPTTQPLPDDAPAGAPADSPAGARRRAAGGVAVATAPVPGTSPVAAVTAEEAAADSTPAPTAASGGDAAAPRTGSTAAAGRSAGKRVRGRRTSRPRTATTGEDTEDSTPPTA</sequence>
<dbReference type="Pfam" id="PF01757">
    <property type="entry name" value="Acyl_transf_3"/>
    <property type="match status" value="1"/>
</dbReference>
<dbReference type="GO" id="GO:0016020">
    <property type="term" value="C:membrane"/>
    <property type="evidence" value="ECO:0007669"/>
    <property type="project" value="TreeGrafter"/>
</dbReference>
<feature type="compositionally biased region" description="Basic residues" evidence="1">
    <location>
        <begin position="510"/>
        <end position="521"/>
    </location>
</feature>
<dbReference type="PANTHER" id="PTHR23028:SF53">
    <property type="entry name" value="ACYL_TRANSF_3 DOMAIN-CONTAINING PROTEIN"/>
    <property type="match status" value="1"/>
</dbReference>
<feature type="transmembrane region" description="Helical" evidence="2">
    <location>
        <begin position="295"/>
        <end position="312"/>
    </location>
</feature>
<feature type="compositionally biased region" description="Low complexity" evidence="1">
    <location>
        <begin position="7"/>
        <end position="18"/>
    </location>
</feature>
<feature type="transmembrane region" description="Helical" evidence="2">
    <location>
        <begin position="163"/>
        <end position="179"/>
    </location>
</feature>
<feature type="transmembrane region" description="Helical" evidence="2">
    <location>
        <begin position="67"/>
        <end position="85"/>
    </location>
</feature>
<keyword evidence="4" id="KW-0808">Transferase</keyword>
<feature type="transmembrane region" description="Helical" evidence="2">
    <location>
        <begin position="191"/>
        <end position="210"/>
    </location>
</feature>
<dbReference type="GO" id="GO:0016747">
    <property type="term" value="F:acyltransferase activity, transferring groups other than amino-acyl groups"/>
    <property type="evidence" value="ECO:0007669"/>
    <property type="project" value="InterPro"/>
</dbReference>
<dbReference type="RefSeq" id="WP_152727693.1">
    <property type="nucleotide sequence ID" value="NZ_JAABOZ010000001.1"/>
</dbReference>
<protein>
    <submittedName>
        <fullName evidence="4">Acyltransferase family protein</fullName>
    </submittedName>
</protein>
<dbReference type="InterPro" id="IPR002656">
    <property type="entry name" value="Acyl_transf_3_dom"/>
</dbReference>
<feature type="domain" description="Acyltransferase 3" evidence="3">
    <location>
        <begin position="29"/>
        <end position="371"/>
    </location>
</feature>
<gene>
    <name evidence="4" type="ORF">G1H19_09505</name>
</gene>
<evidence type="ECO:0000256" key="1">
    <source>
        <dbReference type="SAM" id="MobiDB-lite"/>
    </source>
</evidence>
<keyword evidence="2" id="KW-0472">Membrane</keyword>
<feature type="transmembrane region" description="Helical" evidence="2">
    <location>
        <begin position="364"/>
        <end position="383"/>
    </location>
</feature>
<keyword evidence="2" id="KW-0812">Transmembrane</keyword>
<dbReference type="AlphaFoldDB" id="A0A7K3WCP0"/>
<feature type="transmembrane region" description="Helical" evidence="2">
    <location>
        <begin position="333"/>
        <end position="352"/>
    </location>
</feature>
<name>A0A7K3WCP0_9ACTN</name>
<proteinExistence type="predicted"/>
<evidence type="ECO:0000313" key="4">
    <source>
        <dbReference type="EMBL" id="NEL54235.1"/>
    </source>
</evidence>
<dbReference type="Proteomes" id="UP000470470">
    <property type="component" value="Unassembled WGS sequence"/>
</dbReference>
<feature type="transmembrane region" description="Helical" evidence="2">
    <location>
        <begin position="262"/>
        <end position="283"/>
    </location>
</feature>
<organism evidence="4 5">
    <name type="scientific">Goekera deserti</name>
    <dbReference type="NCBI Taxonomy" id="2497753"/>
    <lineage>
        <taxon>Bacteria</taxon>
        <taxon>Bacillati</taxon>
        <taxon>Actinomycetota</taxon>
        <taxon>Actinomycetes</taxon>
        <taxon>Geodermatophilales</taxon>
        <taxon>Geodermatophilaceae</taxon>
        <taxon>Goekera</taxon>
    </lineage>
</organism>
<reference evidence="4 5" key="1">
    <citation type="submission" date="2020-02" db="EMBL/GenBank/DDBJ databases">
        <title>The whole genome sequence of CPCC 205119.</title>
        <authorList>
            <person name="Jiang Z."/>
        </authorList>
    </citation>
    <scope>NUCLEOTIDE SEQUENCE [LARGE SCALE GENOMIC DNA]</scope>
    <source>
        <strain evidence="4 5">CPCC 205119</strain>
    </source>
</reference>
<feature type="transmembrane region" description="Helical" evidence="2">
    <location>
        <begin position="106"/>
        <end position="125"/>
    </location>
</feature>
<accession>A0A7K3WCP0</accession>
<feature type="transmembrane region" description="Helical" evidence="2">
    <location>
        <begin position="222"/>
        <end position="241"/>
    </location>
</feature>
<feature type="region of interest" description="Disordered" evidence="1">
    <location>
        <begin position="396"/>
        <end position="539"/>
    </location>
</feature>
<keyword evidence="2" id="KW-1133">Transmembrane helix</keyword>
<evidence type="ECO:0000256" key="2">
    <source>
        <dbReference type="SAM" id="Phobius"/>
    </source>
</evidence>
<feature type="region of interest" description="Disordered" evidence="1">
    <location>
        <begin position="1"/>
        <end position="21"/>
    </location>
</feature>
<keyword evidence="4" id="KW-0012">Acyltransferase</keyword>
<dbReference type="InterPro" id="IPR050879">
    <property type="entry name" value="Acyltransferase_3"/>
</dbReference>
<dbReference type="EMBL" id="JAAGWK010000011">
    <property type="protein sequence ID" value="NEL54235.1"/>
    <property type="molecule type" value="Genomic_DNA"/>
</dbReference>
<dbReference type="GO" id="GO:0009103">
    <property type="term" value="P:lipopolysaccharide biosynthetic process"/>
    <property type="evidence" value="ECO:0007669"/>
    <property type="project" value="TreeGrafter"/>
</dbReference>
<evidence type="ECO:0000259" key="3">
    <source>
        <dbReference type="Pfam" id="PF01757"/>
    </source>
</evidence>
<feature type="compositionally biased region" description="Low complexity" evidence="1">
    <location>
        <begin position="433"/>
        <end position="509"/>
    </location>
</feature>